<feature type="domain" description="GGDEF" evidence="3">
    <location>
        <begin position="245"/>
        <end position="378"/>
    </location>
</feature>
<dbReference type="Proteomes" id="UP000243374">
    <property type="component" value="Unassembled WGS sequence"/>
</dbReference>
<evidence type="ECO:0000313" key="4">
    <source>
        <dbReference type="EMBL" id="SFJ88968.1"/>
    </source>
</evidence>
<dbReference type="CDD" id="cd01949">
    <property type="entry name" value="GGDEF"/>
    <property type="match status" value="1"/>
</dbReference>
<evidence type="ECO:0000256" key="2">
    <source>
        <dbReference type="SAM" id="Phobius"/>
    </source>
</evidence>
<reference evidence="4 5" key="1">
    <citation type="submission" date="2016-10" db="EMBL/GenBank/DDBJ databases">
        <authorList>
            <person name="Varghese N."/>
            <person name="Submissions S."/>
        </authorList>
    </citation>
    <scope>NUCLEOTIDE SEQUENCE [LARGE SCALE GENOMIC DNA]</scope>
    <source>
        <strain evidence="4 5">22B</strain>
    </source>
</reference>
<dbReference type="InterPro" id="IPR000160">
    <property type="entry name" value="GGDEF_dom"/>
</dbReference>
<gene>
    <name evidence="4" type="ORF">SAMN04487865_100618</name>
</gene>
<dbReference type="OrthoDB" id="9813903at2"/>
<dbReference type="Pfam" id="PF00990">
    <property type="entry name" value="GGDEF"/>
    <property type="match status" value="1"/>
</dbReference>
<dbReference type="EC" id="2.7.7.65" evidence="1"/>
<name>A0A662Z933_9GAMM</name>
<dbReference type="GO" id="GO:1902201">
    <property type="term" value="P:negative regulation of bacterial-type flagellum-dependent cell motility"/>
    <property type="evidence" value="ECO:0007669"/>
    <property type="project" value="TreeGrafter"/>
</dbReference>
<feature type="transmembrane region" description="Helical" evidence="2">
    <location>
        <begin position="70"/>
        <end position="89"/>
    </location>
</feature>
<dbReference type="InterPro" id="IPR029787">
    <property type="entry name" value="Nucleotide_cyclase"/>
</dbReference>
<organism evidence="4 5">
    <name type="scientific">Succinivibrio dextrinosolvens</name>
    <dbReference type="NCBI Taxonomy" id="83771"/>
    <lineage>
        <taxon>Bacteria</taxon>
        <taxon>Pseudomonadati</taxon>
        <taxon>Pseudomonadota</taxon>
        <taxon>Gammaproteobacteria</taxon>
        <taxon>Aeromonadales</taxon>
        <taxon>Succinivibrionaceae</taxon>
        <taxon>Succinivibrio</taxon>
    </lineage>
</organism>
<dbReference type="GO" id="GO:0005886">
    <property type="term" value="C:plasma membrane"/>
    <property type="evidence" value="ECO:0007669"/>
    <property type="project" value="TreeGrafter"/>
</dbReference>
<evidence type="ECO:0000313" key="5">
    <source>
        <dbReference type="Proteomes" id="UP000243374"/>
    </source>
</evidence>
<dbReference type="EMBL" id="FOSF01000006">
    <property type="protein sequence ID" value="SFJ88968.1"/>
    <property type="molecule type" value="Genomic_DNA"/>
</dbReference>
<feature type="transmembrane region" description="Helical" evidence="2">
    <location>
        <begin position="6"/>
        <end position="23"/>
    </location>
</feature>
<dbReference type="AlphaFoldDB" id="A0A662Z933"/>
<dbReference type="Gene3D" id="3.30.70.270">
    <property type="match status" value="1"/>
</dbReference>
<dbReference type="InterPro" id="IPR050469">
    <property type="entry name" value="Diguanylate_Cyclase"/>
</dbReference>
<dbReference type="SUPFAM" id="SSF55073">
    <property type="entry name" value="Nucleotide cyclase"/>
    <property type="match status" value="1"/>
</dbReference>
<sequence>MPITIELYIILILISLIILRAYIREHRSLNRDFIFAGVALVVIDVFELISVFFPFSFSFFMHALLVSVEIILWIYLPFVCLRLIIWSFLGQKYLSNDLVRNLMFFPLIITSFLSVISLFNNLLFKLNLFGEAVPGEYYYIVEIFVLLYTFAGLCICLYCLLYEENPSSKFKLLTAAFFVTLLGCIQYKVGFFSNTIYIVAATLSVLFLYVTSQENQIFIDPLTGLNNRNRFRMYLSSVLNNYAKVNMYLTYVDIDDFKQINDEKGHIVGDVALRVVAESMLDLSRKYNYFTARLGGDEFAIISSHTRESDIDLMISDIKEILQQKNRKSLPEVSLNLSFGTTNLNQSGKSLTEIIRMADNNMYEQKRANKQKHDALRESVQ</sequence>
<evidence type="ECO:0000259" key="3">
    <source>
        <dbReference type="PROSITE" id="PS50887"/>
    </source>
</evidence>
<evidence type="ECO:0000256" key="1">
    <source>
        <dbReference type="ARBA" id="ARBA00012528"/>
    </source>
</evidence>
<feature type="transmembrane region" description="Helical" evidence="2">
    <location>
        <begin position="101"/>
        <end position="119"/>
    </location>
</feature>
<dbReference type="PROSITE" id="PS50887">
    <property type="entry name" value="GGDEF"/>
    <property type="match status" value="1"/>
</dbReference>
<dbReference type="GO" id="GO:0043709">
    <property type="term" value="P:cell adhesion involved in single-species biofilm formation"/>
    <property type="evidence" value="ECO:0007669"/>
    <property type="project" value="TreeGrafter"/>
</dbReference>
<feature type="transmembrane region" description="Helical" evidence="2">
    <location>
        <begin position="139"/>
        <end position="160"/>
    </location>
</feature>
<feature type="transmembrane region" description="Helical" evidence="2">
    <location>
        <begin position="195"/>
        <end position="212"/>
    </location>
</feature>
<dbReference type="RefSeq" id="WP_074839214.1">
    <property type="nucleotide sequence ID" value="NZ_CP047056.1"/>
</dbReference>
<proteinExistence type="predicted"/>
<accession>A0A662Z933</accession>
<protein>
    <recommendedName>
        <fullName evidence="1">diguanylate cyclase</fullName>
        <ecNumber evidence="1">2.7.7.65</ecNumber>
    </recommendedName>
</protein>
<dbReference type="InterPro" id="IPR043128">
    <property type="entry name" value="Rev_trsase/Diguanyl_cyclase"/>
</dbReference>
<dbReference type="GO" id="GO:0052621">
    <property type="term" value="F:diguanylate cyclase activity"/>
    <property type="evidence" value="ECO:0007669"/>
    <property type="project" value="UniProtKB-EC"/>
</dbReference>
<dbReference type="SMART" id="SM00267">
    <property type="entry name" value="GGDEF"/>
    <property type="match status" value="1"/>
</dbReference>
<dbReference type="PANTHER" id="PTHR45138:SF23">
    <property type="entry name" value="SIGNALING PROTEIN"/>
    <property type="match status" value="1"/>
</dbReference>
<keyword evidence="2" id="KW-1133">Transmembrane helix</keyword>
<dbReference type="NCBIfam" id="TIGR00254">
    <property type="entry name" value="GGDEF"/>
    <property type="match status" value="1"/>
</dbReference>
<keyword evidence="5" id="KW-1185">Reference proteome</keyword>
<dbReference type="PANTHER" id="PTHR45138">
    <property type="entry name" value="REGULATORY COMPONENTS OF SENSORY TRANSDUCTION SYSTEM"/>
    <property type="match status" value="1"/>
</dbReference>
<keyword evidence="2" id="KW-0472">Membrane</keyword>
<keyword evidence="2" id="KW-0812">Transmembrane</keyword>
<feature type="transmembrane region" description="Helical" evidence="2">
    <location>
        <begin position="35"/>
        <end position="64"/>
    </location>
</feature>